<evidence type="ECO:0000256" key="2">
    <source>
        <dbReference type="SAM" id="Coils"/>
    </source>
</evidence>
<dbReference type="SUPFAM" id="SSF158472">
    <property type="entry name" value="HAMP domain-like"/>
    <property type="match status" value="1"/>
</dbReference>
<dbReference type="PANTHER" id="PTHR32089:SF120">
    <property type="entry name" value="METHYL-ACCEPTING CHEMOTAXIS PROTEIN TLPQ"/>
    <property type="match status" value="1"/>
</dbReference>
<sequence length="283" mass="29722">MWPSSALAAVPSWRAAGTRKHGAAEHRQHDAGGAARRSGGDPRLRQPARRGEPARSPQAPPGQHESLRGGLGGAVAAGRAGRWRQPPAVARRGDPGEQRQGGGAAARGHRAVGIGRVPAGPERGLPRCPAAAGRHCHRPEALVVASNELAAVRAAQARAQARQVEAQLAAVLLAALVLGIAATLLITRGIVRPLRVAVEVAERVADGDLTGRSLPEQRDETGRVLAALGGMQGRLNALVLSIRRSAGGVSRSPSRFPAPTPSSPRARRNRPRHWRKRRPASRN</sequence>
<feature type="region of interest" description="Disordered" evidence="3">
    <location>
        <begin position="247"/>
        <end position="283"/>
    </location>
</feature>
<evidence type="ECO:0000259" key="5">
    <source>
        <dbReference type="PROSITE" id="PS50885"/>
    </source>
</evidence>
<dbReference type="CDD" id="cd06225">
    <property type="entry name" value="HAMP"/>
    <property type="match status" value="1"/>
</dbReference>
<keyword evidence="4" id="KW-1133">Transmembrane helix</keyword>
<dbReference type="Proteomes" id="UP000500826">
    <property type="component" value="Chromosome"/>
</dbReference>
<feature type="coiled-coil region" evidence="2">
    <location>
        <begin position="147"/>
        <end position="174"/>
    </location>
</feature>
<reference evidence="6 7" key="2">
    <citation type="submission" date="2020-05" db="EMBL/GenBank/DDBJ databases">
        <authorList>
            <person name="Khan S.A."/>
            <person name="Jeon C.O."/>
            <person name="Chun B.H."/>
        </authorList>
    </citation>
    <scope>NUCLEOTIDE SEQUENCE [LARGE SCALE GENOMIC DNA]</scope>
    <source>
        <strain evidence="6 7">H242</strain>
    </source>
</reference>
<dbReference type="Gene3D" id="6.10.340.10">
    <property type="match status" value="1"/>
</dbReference>
<dbReference type="EMBL" id="CP053418">
    <property type="protein sequence ID" value="QJW85827.1"/>
    <property type="molecule type" value="Genomic_DNA"/>
</dbReference>
<keyword evidence="7" id="KW-1185">Reference proteome</keyword>
<proteinExistence type="inferred from homology"/>
<evidence type="ECO:0000256" key="3">
    <source>
        <dbReference type="SAM" id="MobiDB-lite"/>
    </source>
</evidence>
<gene>
    <name evidence="6" type="ORF">HK414_15085</name>
</gene>
<evidence type="ECO:0000313" key="7">
    <source>
        <dbReference type="Proteomes" id="UP000500826"/>
    </source>
</evidence>
<evidence type="ECO:0000256" key="1">
    <source>
        <dbReference type="ARBA" id="ARBA00029447"/>
    </source>
</evidence>
<dbReference type="InterPro" id="IPR003660">
    <property type="entry name" value="HAMP_dom"/>
</dbReference>
<reference evidence="6 7" key="1">
    <citation type="submission" date="2020-05" db="EMBL/GenBank/DDBJ databases">
        <title>Ramlibacter rhizophilus sp. nov., isolated from rhizosphere soil of national flower Mugunghwa from South Korea.</title>
        <authorList>
            <person name="Zheng-Fei Y."/>
            <person name="Huan T."/>
        </authorList>
    </citation>
    <scope>NUCLEOTIDE SEQUENCE [LARGE SCALE GENOMIC DNA]</scope>
    <source>
        <strain evidence="6 7">H242</strain>
    </source>
</reference>
<keyword evidence="4" id="KW-0472">Membrane</keyword>
<feature type="region of interest" description="Disordered" evidence="3">
    <location>
        <begin position="1"/>
        <end position="120"/>
    </location>
</feature>
<dbReference type="PROSITE" id="PS50885">
    <property type="entry name" value="HAMP"/>
    <property type="match status" value="1"/>
</dbReference>
<protein>
    <submittedName>
        <fullName evidence="6">Methyl-accepting chemotaxis protein</fullName>
    </submittedName>
</protein>
<feature type="compositionally biased region" description="Basic and acidic residues" evidence="3">
    <location>
        <begin position="38"/>
        <end position="53"/>
    </location>
</feature>
<comment type="similarity">
    <text evidence="1">Belongs to the methyl-accepting chemotaxis (MCP) protein family.</text>
</comment>
<dbReference type="PANTHER" id="PTHR32089">
    <property type="entry name" value="METHYL-ACCEPTING CHEMOTAXIS PROTEIN MCPB"/>
    <property type="match status" value="1"/>
</dbReference>
<feature type="transmembrane region" description="Helical" evidence="4">
    <location>
        <begin position="168"/>
        <end position="186"/>
    </location>
</feature>
<dbReference type="SMART" id="SM00304">
    <property type="entry name" value="HAMP"/>
    <property type="match status" value="1"/>
</dbReference>
<evidence type="ECO:0000256" key="4">
    <source>
        <dbReference type="SAM" id="Phobius"/>
    </source>
</evidence>
<accession>A0ABX6P6R2</accession>
<feature type="domain" description="HAMP" evidence="5">
    <location>
        <begin position="188"/>
        <end position="240"/>
    </location>
</feature>
<organism evidence="6 7">
    <name type="scientific">Ramlibacter terrae</name>
    <dbReference type="NCBI Taxonomy" id="2732511"/>
    <lineage>
        <taxon>Bacteria</taxon>
        <taxon>Pseudomonadati</taxon>
        <taxon>Pseudomonadota</taxon>
        <taxon>Betaproteobacteria</taxon>
        <taxon>Burkholderiales</taxon>
        <taxon>Comamonadaceae</taxon>
        <taxon>Ramlibacter</taxon>
    </lineage>
</organism>
<dbReference type="Pfam" id="PF00672">
    <property type="entry name" value="HAMP"/>
    <property type="match status" value="1"/>
</dbReference>
<evidence type="ECO:0000313" key="6">
    <source>
        <dbReference type="EMBL" id="QJW85827.1"/>
    </source>
</evidence>
<name>A0ABX6P6R2_9BURK</name>
<keyword evidence="4" id="KW-0812">Transmembrane</keyword>
<feature type="compositionally biased region" description="Basic residues" evidence="3">
    <location>
        <begin position="265"/>
        <end position="283"/>
    </location>
</feature>
<keyword evidence="2" id="KW-0175">Coiled coil</keyword>